<sequence>MYTFFLCLRRCQSTGRLPCSSAACSSSVFSIAPSFGRDHSLGGATGQNLLTGDHFQLLRLATQQIGQYVSHHLVGYFIYACLQMGEVTSRTGSAFGGICSLAQLN</sequence>
<dbReference type="EMBL" id="CAAALY010059704">
    <property type="protein sequence ID" value="VEL23042.1"/>
    <property type="molecule type" value="Genomic_DNA"/>
</dbReference>
<protein>
    <submittedName>
        <fullName evidence="1">Uncharacterized protein</fullName>
    </submittedName>
</protein>
<keyword evidence="2" id="KW-1185">Reference proteome</keyword>
<proteinExistence type="predicted"/>
<comment type="caution">
    <text evidence="1">The sequence shown here is derived from an EMBL/GenBank/DDBJ whole genome shotgun (WGS) entry which is preliminary data.</text>
</comment>
<dbReference type="AlphaFoldDB" id="A0A448WY55"/>
<evidence type="ECO:0000313" key="1">
    <source>
        <dbReference type="EMBL" id="VEL23042.1"/>
    </source>
</evidence>
<name>A0A448WY55_9PLAT</name>
<evidence type="ECO:0000313" key="2">
    <source>
        <dbReference type="Proteomes" id="UP000784294"/>
    </source>
</evidence>
<accession>A0A448WY55</accession>
<dbReference type="Proteomes" id="UP000784294">
    <property type="component" value="Unassembled WGS sequence"/>
</dbReference>
<organism evidence="1 2">
    <name type="scientific">Protopolystoma xenopodis</name>
    <dbReference type="NCBI Taxonomy" id="117903"/>
    <lineage>
        <taxon>Eukaryota</taxon>
        <taxon>Metazoa</taxon>
        <taxon>Spiralia</taxon>
        <taxon>Lophotrochozoa</taxon>
        <taxon>Platyhelminthes</taxon>
        <taxon>Monogenea</taxon>
        <taxon>Polyopisthocotylea</taxon>
        <taxon>Polystomatidea</taxon>
        <taxon>Polystomatidae</taxon>
        <taxon>Protopolystoma</taxon>
    </lineage>
</organism>
<gene>
    <name evidence="1" type="ORF">PXEA_LOCUS16482</name>
</gene>
<reference evidence="1" key="1">
    <citation type="submission" date="2018-11" db="EMBL/GenBank/DDBJ databases">
        <authorList>
            <consortium name="Pathogen Informatics"/>
        </authorList>
    </citation>
    <scope>NUCLEOTIDE SEQUENCE</scope>
</reference>